<organism evidence="5 6">
    <name type="scientific">Seminavis robusta</name>
    <dbReference type="NCBI Taxonomy" id="568900"/>
    <lineage>
        <taxon>Eukaryota</taxon>
        <taxon>Sar</taxon>
        <taxon>Stramenopiles</taxon>
        <taxon>Ochrophyta</taxon>
        <taxon>Bacillariophyta</taxon>
        <taxon>Bacillariophyceae</taxon>
        <taxon>Bacillariophycidae</taxon>
        <taxon>Naviculales</taxon>
        <taxon>Naviculaceae</taxon>
        <taxon>Seminavis</taxon>
    </lineage>
</organism>
<feature type="domain" description="Methyltransferase" evidence="4">
    <location>
        <begin position="102"/>
        <end position="227"/>
    </location>
</feature>
<evidence type="ECO:0000313" key="5">
    <source>
        <dbReference type="EMBL" id="CAB9529268.1"/>
    </source>
</evidence>
<evidence type="ECO:0000256" key="2">
    <source>
        <dbReference type="ARBA" id="ARBA00022603"/>
    </source>
</evidence>
<dbReference type="PANTHER" id="PTHR12176">
    <property type="entry name" value="SAM-DEPENDENT METHYLTRANSFERASE SUPERFAMILY PROTEIN"/>
    <property type="match status" value="1"/>
</dbReference>
<accession>A0A9N8HVX0</accession>
<name>A0A9N8HVX0_9STRA</name>
<dbReference type="Gene3D" id="3.40.50.150">
    <property type="entry name" value="Vaccinia Virus protein VP39"/>
    <property type="match status" value="1"/>
</dbReference>
<dbReference type="OrthoDB" id="44301at2759"/>
<comment type="similarity">
    <text evidence="1">Belongs to the methyltransferase superfamily.</text>
</comment>
<protein>
    <submittedName>
        <fullName evidence="5">Methyltransferase-like protein 13</fullName>
    </submittedName>
</protein>
<comment type="caution">
    <text evidence="5">The sequence shown here is derived from an EMBL/GenBank/DDBJ whole genome shotgun (WGS) entry which is preliminary data.</text>
</comment>
<dbReference type="InterPro" id="IPR025714">
    <property type="entry name" value="Methyltranfer_dom"/>
</dbReference>
<evidence type="ECO:0000256" key="3">
    <source>
        <dbReference type="ARBA" id="ARBA00022679"/>
    </source>
</evidence>
<keyword evidence="2 5" id="KW-0489">Methyltransferase</keyword>
<dbReference type="GO" id="GO:0008757">
    <property type="term" value="F:S-adenosylmethionine-dependent methyltransferase activity"/>
    <property type="evidence" value="ECO:0007669"/>
    <property type="project" value="InterPro"/>
</dbReference>
<dbReference type="Pfam" id="PF13847">
    <property type="entry name" value="Methyltransf_31"/>
    <property type="match status" value="1"/>
</dbReference>
<gene>
    <name evidence="5" type="ORF">SEMRO_2446_G327950.1</name>
</gene>
<keyword evidence="6" id="KW-1185">Reference proteome</keyword>
<evidence type="ECO:0000256" key="1">
    <source>
        <dbReference type="ARBA" id="ARBA00008361"/>
    </source>
</evidence>
<evidence type="ECO:0000259" key="4">
    <source>
        <dbReference type="Pfam" id="PF13847"/>
    </source>
</evidence>
<dbReference type="AlphaFoldDB" id="A0A9N8HVX0"/>
<dbReference type="CDD" id="cd02440">
    <property type="entry name" value="AdoMet_MTases"/>
    <property type="match status" value="1"/>
</dbReference>
<dbReference type="GO" id="GO:0032259">
    <property type="term" value="P:methylation"/>
    <property type="evidence" value="ECO:0007669"/>
    <property type="project" value="UniProtKB-KW"/>
</dbReference>
<dbReference type="SUPFAM" id="SSF53335">
    <property type="entry name" value="S-adenosyl-L-methionine-dependent methyltransferases"/>
    <property type="match status" value="1"/>
</dbReference>
<dbReference type="EMBL" id="CAICTM010002444">
    <property type="protein sequence ID" value="CAB9529268.1"/>
    <property type="molecule type" value="Genomic_DNA"/>
</dbReference>
<dbReference type="Proteomes" id="UP001153069">
    <property type="component" value="Unassembled WGS sequence"/>
</dbReference>
<sequence length="278" mass="30929">MVFPIIFAFVAPSRLQQQSHANPKPPTAIIVEDSVRRLPCSALSTSSEPSDSSSSRFGRQDYWDSFYQEEDGAAFSWYTGWADLEPFLMELLNPDDTILLPGVGSDTMLLDMYESGYRHLTAFDYAAQGIARCREMMGSERSNAIHLFVGDARDLPQLEDASFDVVLEKGTLDAIVQSGEGGTLKEKKALGLENMEKAIAELCRVIKPGGTFISISAICTEELENSPEWQRTTTGDDDAVWAMIRDGSLYFTESGYASNNFDGTLLAWRKKKRSQEEE</sequence>
<evidence type="ECO:0000313" key="6">
    <source>
        <dbReference type="Proteomes" id="UP001153069"/>
    </source>
</evidence>
<proteinExistence type="inferred from homology"/>
<reference evidence="5" key="1">
    <citation type="submission" date="2020-06" db="EMBL/GenBank/DDBJ databases">
        <authorList>
            <consortium name="Plant Systems Biology data submission"/>
        </authorList>
    </citation>
    <scope>NUCLEOTIDE SEQUENCE</scope>
    <source>
        <strain evidence="5">D6</strain>
    </source>
</reference>
<keyword evidence="3" id="KW-0808">Transferase</keyword>
<dbReference type="PANTHER" id="PTHR12176:SF80">
    <property type="entry name" value="EEF1A LYSINE METHYLTRANSFERASE 4"/>
    <property type="match status" value="1"/>
</dbReference>
<dbReference type="InterPro" id="IPR051419">
    <property type="entry name" value="Lys/N-term_MeTrsfase_sf"/>
</dbReference>
<dbReference type="InterPro" id="IPR029063">
    <property type="entry name" value="SAM-dependent_MTases_sf"/>
</dbReference>